<dbReference type="RefSeq" id="WP_007791193.1">
    <property type="nucleotide sequence ID" value="NZ_ADGQ01000072.1"/>
</dbReference>
<evidence type="ECO:0000313" key="1">
    <source>
        <dbReference type="EMBL" id="EFM63982.1"/>
    </source>
</evidence>
<gene>
    <name evidence="1" type="ORF">HMPREF0634_1049</name>
</gene>
<organism evidence="1 2">
    <name type="scientific">Peptostreptococcus stomatis DSM 17678</name>
    <dbReference type="NCBI Taxonomy" id="596315"/>
    <lineage>
        <taxon>Bacteria</taxon>
        <taxon>Bacillati</taxon>
        <taxon>Bacillota</taxon>
        <taxon>Clostridia</taxon>
        <taxon>Peptostreptococcales</taxon>
        <taxon>Peptostreptococcaceae</taxon>
        <taxon>Peptostreptococcus</taxon>
    </lineage>
</organism>
<dbReference type="Pfam" id="PF08282">
    <property type="entry name" value="Hydrolase_3"/>
    <property type="match status" value="1"/>
</dbReference>
<dbReference type="STRING" id="596315.HMPREF0634_1049"/>
<dbReference type="EMBL" id="ADGQ01000072">
    <property type="protein sequence ID" value="EFM63982.1"/>
    <property type="molecule type" value="Genomic_DNA"/>
</dbReference>
<protein>
    <submittedName>
        <fullName evidence="1">Cof-like hydrolase</fullName>
    </submittedName>
</protein>
<dbReference type="PROSITE" id="PS01228">
    <property type="entry name" value="COF_1"/>
    <property type="match status" value="1"/>
</dbReference>
<dbReference type="NCBIfam" id="TIGR00099">
    <property type="entry name" value="Cof-subfamily"/>
    <property type="match status" value="1"/>
</dbReference>
<dbReference type="InterPro" id="IPR000150">
    <property type="entry name" value="Cof"/>
</dbReference>
<keyword evidence="2" id="KW-1185">Reference proteome</keyword>
<accession>E0E559</accession>
<dbReference type="SFLD" id="SFLDG01140">
    <property type="entry name" value="C2.B:_Phosphomannomutase_and_P"/>
    <property type="match status" value="1"/>
</dbReference>
<dbReference type="AlphaFoldDB" id="E0E559"/>
<dbReference type="SFLD" id="SFLDS00003">
    <property type="entry name" value="Haloacid_Dehalogenase"/>
    <property type="match status" value="1"/>
</dbReference>
<dbReference type="OrthoDB" id="9810101at2"/>
<name>E0E559_9FIRM</name>
<reference evidence="1 2" key="1">
    <citation type="submission" date="2010-08" db="EMBL/GenBank/DDBJ databases">
        <authorList>
            <person name="Harkins D.M."/>
            <person name="Madupu R."/>
            <person name="Durkin A.S."/>
            <person name="Torralba M."/>
            <person name="Methe B."/>
            <person name="Sutton G.G."/>
            <person name="Nelson K.E."/>
        </authorList>
    </citation>
    <scope>NUCLEOTIDE SEQUENCE [LARGE SCALE GENOMIC DNA]</scope>
    <source>
        <strain evidence="1 2">DSM 17678</strain>
    </source>
</reference>
<dbReference type="GO" id="GO:0000287">
    <property type="term" value="F:magnesium ion binding"/>
    <property type="evidence" value="ECO:0007669"/>
    <property type="project" value="TreeGrafter"/>
</dbReference>
<dbReference type="Gene3D" id="3.40.50.1000">
    <property type="entry name" value="HAD superfamily/HAD-like"/>
    <property type="match status" value="1"/>
</dbReference>
<dbReference type="InterPro" id="IPR036412">
    <property type="entry name" value="HAD-like_sf"/>
</dbReference>
<dbReference type="Gene3D" id="3.30.1240.10">
    <property type="match status" value="1"/>
</dbReference>
<keyword evidence="1" id="KW-0378">Hydrolase</keyword>
<dbReference type="eggNOG" id="COG0561">
    <property type="taxonomic scope" value="Bacteria"/>
</dbReference>
<dbReference type="PANTHER" id="PTHR10000">
    <property type="entry name" value="PHOSPHOSERINE PHOSPHATASE"/>
    <property type="match status" value="1"/>
</dbReference>
<comment type="caution">
    <text evidence="1">The sequence shown here is derived from an EMBL/GenBank/DDBJ whole genome shotgun (WGS) entry which is preliminary data.</text>
</comment>
<dbReference type="SFLD" id="SFLDG01144">
    <property type="entry name" value="C2.B.4:_PGP_Like"/>
    <property type="match status" value="1"/>
</dbReference>
<sequence length="261" mass="29585">MTKAIFFDIDGTLLSIKTHKVPESTRRSLEELRKKGIKLFLATGRSPAWLGAIEGMLDFKFDGYVMLNGQYCIYEGEVLRDVAIPLESLEPLIPYIEENKISCEFVEEGHMYINIINERVLSFREKIGGTGYDTHVEDLSRIYRQKTYQLLAYIDERDEKEFLDHIPNCKAMRWCPEFADIVIADGGKDKGIEALLDYLDLDREDCMAFGDGGNDISMLEYVGSGVAMGNANPPVKLIADFVTRDIDDDGIEYALKHFGVL</sequence>
<dbReference type="GO" id="GO:0016791">
    <property type="term" value="F:phosphatase activity"/>
    <property type="evidence" value="ECO:0007669"/>
    <property type="project" value="TreeGrafter"/>
</dbReference>
<dbReference type="PROSITE" id="PS01229">
    <property type="entry name" value="COF_2"/>
    <property type="match status" value="1"/>
</dbReference>
<dbReference type="GO" id="GO:0005829">
    <property type="term" value="C:cytosol"/>
    <property type="evidence" value="ECO:0007669"/>
    <property type="project" value="TreeGrafter"/>
</dbReference>
<proteinExistence type="predicted"/>
<dbReference type="NCBIfam" id="TIGR01484">
    <property type="entry name" value="HAD-SF-IIB"/>
    <property type="match status" value="1"/>
</dbReference>
<evidence type="ECO:0000313" key="2">
    <source>
        <dbReference type="Proteomes" id="UP000003244"/>
    </source>
</evidence>
<dbReference type="PANTHER" id="PTHR10000:SF25">
    <property type="entry name" value="PHOSPHATASE YKRA-RELATED"/>
    <property type="match status" value="1"/>
</dbReference>
<dbReference type="GeneID" id="84801437"/>
<dbReference type="SUPFAM" id="SSF56784">
    <property type="entry name" value="HAD-like"/>
    <property type="match status" value="1"/>
</dbReference>
<dbReference type="Proteomes" id="UP000003244">
    <property type="component" value="Unassembled WGS sequence"/>
</dbReference>
<dbReference type="InterPro" id="IPR006379">
    <property type="entry name" value="HAD-SF_hydro_IIB"/>
</dbReference>
<dbReference type="InterPro" id="IPR023214">
    <property type="entry name" value="HAD_sf"/>
</dbReference>